<feature type="domain" description="CUB" evidence="4">
    <location>
        <begin position="35"/>
        <end position="151"/>
    </location>
</feature>
<evidence type="ECO:0000259" key="4">
    <source>
        <dbReference type="PROSITE" id="PS01180"/>
    </source>
</evidence>
<dbReference type="GeneID" id="118411738"/>
<reference evidence="6" key="2">
    <citation type="submission" date="2025-08" db="UniProtKB">
        <authorList>
            <consortium name="RefSeq"/>
        </authorList>
    </citation>
    <scope>IDENTIFICATION</scope>
    <source>
        <strain evidence="6">S238N-H82</strain>
        <tissue evidence="6">Testes</tissue>
    </source>
</reference>
<dbReference type="PROSITE" id="PS01180">
    <property type="entry name" value="CUB"/>
    <property type="match status" value="1"/>
</dbReference>
<dbReference type="SMART" id="SM00042">
    <property type="entry name" value="CUB"/>
    <property type="match status" value="1"/>
</dbReference>
<accession>A0A9J7KTP5</accession>
<dbReference type="Pfam" id="PF00431">
    <property type="entry name" value="CUB"/>
    <property type="match status" value="1"/>
</dbReference>
<evidence type="ECO:0000256" key="3">
    <source>
        <dbReference type="PROSITE-ProRule" id="PRU00059"/>
    </source>
</evidence>
<gene>
    <name evidence="6" type="primary">LOC118411738</name>
</gene>
<evidence type="ECO:0000313" key="5">
    <source>
        <dbReference type="Proteomes" id="UP000001554"/>
    </source>
</evidence>
<name>A0A9J7KTP5_BRAFL</name>
<comment type="caution">
    <text evidence="3">Lacks conserved residue(s) required for the propagation of feature annotation.</text>
</comment>
<evidence type="ECO:0000256" key="2">
    <source>
        <dbReference type="ARBA" id="ARBA00023157"/>
    </source>
</evidence>
<dbReference type="Proteomes" id="UP000001554">
    <property type="component" value="Chromosome 3"/>
</dbReference>
<dbReference type="CDD" id="cd00041">
    <property type="entry name" value="CUB"/>
    <property type="match status" value="1"/>
</dbReference>
<reference evidence="5" key="1">
    <citation type="journal article" date="2020" name="Nat. Ecol. Evol.">
        <title>Deeply conserved synteny resolves early events in vertebrate evolution.</title>
        <authorList>
            <person name="Simakov O."/>
            <person name="Marletaz F."/>
            <person name="Yue J.X."/>
            <person name="O'Connell B."/>
            <person name="Jenkins J."/>
            <person name="Brandt A."/>
            <person name="Calef R."/>
            <person name="Tung C.H."/>
            <person name="Huang T.K."/>
            <person name="Schmutz J."/>
            <person name="Satoh N."/>
            <person name="Yu J.K."/>
            <person name="Putnam N.H."/>
            <person name="Green R.E."/>
            <person name="Rokhsar D.S."/>
        </authorList>
    </citation>
    <scope>NUCLEOTIDE SEQUENCE [LARGE SCALE GENOMIC DNA]</scope>
    <source>
        <strain evidence="5">S238N-H82</strain>
    </source>
</reference>
<evidence type="ECO:0000256" key="1">
    <source>
        <dbReference type="ARBA" id="ARBA00022737"/>
    </source>
</evidence>
<dbReference type="FunFam" id="2.60.120.290:FF:000013">
    <property type="entry name" value="Membrane frizzled-related protein"/>
    <property type="match status" value="1"/>
</dbReference>
<keyword evidence="2" id="KW-1015">Disulfide bond</keyword>
<organism evidence="5 6">
    <name type="scientific">Branchiostoma floridae</name>
    <name type="common">Florida lancelet</name>
    <name type="synonym">Amphioxus</name>
    <dbReference type="NCBI Taxonomy" id="7739"/>
    <lineage>
        <taxon>Eukaryota</taxon>
        <taxon>Metazoa</taxon>
        <taxon>Chordata</taxon>
        <taxon>Cephalochordata</taxon>
        <taxon>Leptocardii</taxon>
        <taxon>Amphioxiformes</taxon>
        <taxon>Branchiostomatidae</taxon>
        <taxon>Branchiostoma</taxon>
    </lineage>
</organism>
<dbReference type="RefSeq" id="XP_035670113.1">
    <property type="nucleotide sequence ID" value="XM_035814220.1"/>
</dbReference>
<dbReference type="Gene3D" id="2.60.120.290">
    <property type="entry name" value="Spermadhesin, CUB domain"/>
    <property type="match status" value="1"/>
</dbReference>
<dbReference type="AlphaFoldDB" id="A0A9J7KTP5"/>
<dbReference type="OMA" id="EPWGNIS"/>
<proteinExistence type="predicted"/>
<keyword evidence="1" id="KW-0677">Repeat</keyword>
<dbReference type="OrthoDB" id="6022136at2759"/>
<dbReference type="InterPro" id="IPR000859">
    <property type="entry name" value="CUB_dom"/>
</dbReference>
<keyword evidence="5" id="KW-1185">Reference proteome</keyword>
<dbReference type="SUPFAM" id="SSF49854">
    <property type="entry name" value="Spermadhesin, CUB domain"/>
    <property type="match status" value="1"/>
</dbReference>
<dbReference type="KEGG" id="bfo:118411738"/>
<dbReference type="PANTHER" id="PTHR24251">
    <property type="entry name" value="OVOCHYMASE-RELATED"/>
    <property type="match status" value="1"/>
</dbReference>
<dbReference type="PANTHER" id="PTHR24251:SF37">
    <property type="entry name" value="CUB DOMAIN-CONTAINING PROTEIN"/>
    <property type="match status" value="1"/>
</dbReference>
<sequence length="409" mass="46014">MASSLPWIGQALFGADEVFCRRGICTEEGFGDSGCNSFRNLLSNCGHVQTAGFPHTPYRNDIVCEWHLHVQPRHHIVLMFEHFELEESGISCEYDKLVVYDGVNEKAEMLGTFCGTHAFLRIVSSRNHLFMRFTSDTSLTMAGFYASYTSEVIRYADRQTFGAVVDRGPGTFPCPGSTNITGEELSAAAYTVGCELRERIVLVWEPWGNISQSLMQIYESDFDTSNPVVMEDFSRDINRKFVSKGHRLLLSLHLRQKHAGLFIHCRIEDIADKISTCPTAVRQTPDIGIIAMDNQISDTDLHCKVVVKTSTSLRLLTSLDLVSNPSASAQREPHGSRTRVDLYNPETRLLSLSSHMTSLPFPTVTSQDELLIVFWSNVVNSQWIPEVQYSPTGRASLLRYELHYSDEVN</sequence>
<evidence type="ECO:0000313" key="6">
    <source>
        <dbReference type="RefSeq" id="XP_035670113.1"/>
    </source>
</evidence>
<dbReference type="InterPro" id="IPR035914">
    <property type="entry name" value="Sperma_CUB_dom_sf"/>
</dbReference>
<protein>
    <submittedName>
        <fullName evidence="6">Cubilin-like</fullName>
    </submittedName>
</protein>